<evidence type="ECO:0000313" key="9">
    <source>
        <dbReference type="EMBL" id="KAJ6749033.1"/>
    </source>
</evidence>
<dbReference type="InterPro" id="IPR037185">
    <property type="entry name" value="EmrE-like"/>
</dbReference>
<feature type="domain" description="EamA" evidence="8">
    <location>
        <begin position="18"/>
        <end position="150"/>
    </location>
</feature>
<feature type="region of interest" description="Disordered" evidence="7">
    <location>
        <begin position="335"/>
        <end position="374"/>
    </location>
</feature>
<dbReference type="GO" id="GO:0022857">
    <property type="term" value="F:transmembrane transporter activity"/>
    <property type="evidence" value="ECO:0007669"/>
    <property type="project" value="InterPro"/>
</dbReference>
<evidence type="ECO:0000256" key="3">
    <source>
        <dbReference type="ARBA" id="ARBA00022692"/>
    </source>
</evidence>
<keyword evidence="10" id="KW-1185">Reference proteome</keyword>
<feature type="transmembrane region" description="Helical" evidence="6">
    <location>
        <begin position="255"/>
        <end position="275"/>
    </location>
</feature>
<keyword evidence="5 6" id="KW-0472">Membrane</keyword>
<proteinExistence type="inferred from homology"/>
<feature type="transmembrane region" description="Helical" evidence="6">
    <location>
        <begin position="106"/>
        <end position="129"/>
    </location>
</feature>
<dbReference type="PANTHER" id="PTHR31218">
    <property type="entry name" value="WAT1-RELATED PROTEIN"/>
    <property type="match status" value="1"/>
</dbReference>
<feature type="transmembrane region" description="Helical" evidence="6">
    <location>
        <begin position="16"/>
        <end position="37"/>
    </location>
</feature>
<evidence type="ECO:0000256" key="1">
    <source>
        <dbReference type="ARBA" id="ARBA00004141"/>
    </source>
</evidence>
<feature type="transmembrane region" description="Helical" evidence="6">
    <location>
        <begin position="307"/>
        <end position="326"/>
    </location>
</feature>
<gene>
    <name evidence="9" type="ORF">OIU79_030011</name>
</gene>
<evidence type="ECO:0000256" key="6">
    <source>
        <dbReference type="RuleBase" id="RU363077"/>
    </source>
</evidence>
<reference evidence="9" key="2">
    <citation type="journal article" date="2023" name="Int. J. Mol. Sci.">
        <title>De Novo Assembly and Annotation of 11 Diverse Shrub Willow (Salix) Genomes Reveals Novel Gene Organization in Sex-Linked Regions.</title>
        <authorList>
            <person name="Hyden B."/>
            <person name="Feng K."/>
            <person name="Yates T.B."/>
            <person name="Jawdy S."/>
            <person name="Cereghino C."/>
            <person name="Smart L.B."/>
            <person name="Muchero W."/>
        </authorList>
    </citation>
    <scope>NUCLEOTIDE SEQUENCE</scope>
    <source>
        <tissue evidence="9">Shoot tip</tissue>
    </source>
</reference>
<keyword evidence="4 6" id="KW-1133">Transmembrane helix</keyword>
<evidence type="ECO:0000259" key="8">
    <source>
        <dbReference type="Pfam" id="PF00892"/>
    </source>
</evidence>
<evidence type="ECO:0000256" key="7">
    <source>
        <dbReference type="SAM" id="MobiDB-lite"/>
    </source>
</evidence>
<dbReference type="Proteomes" id="UP001151532">
    <property type="component" value="Chromosome 12"/>
</dbReference>
<feature type="transmembrane region" description="Helical" evidence="6">
    <location>
        <begin position="181"/>
        <end position="204"/>
    </location>
</feature>
<evidence type="ECO:0000313" key="10">
    <source>
        <dbReference type="Proteomes" id="UP001151532"/>
    </source>
</evidence>
<organism evidence="9 10">
    <name type="scientific">Salix purpurea</name>
    <name type="common">Purple osier willow</name>
    <dbReference type="NCBI Taxonomy" id="77065"/>
    <lineage>
        <taxon>Eukaryota</taxon>
        <taxon>Viridiplantae</taxon>
        <taxon>Streptophyta</taxon>
        <taxon>Embryophyta</taxon>
        <taxon>Tracheophyta</taxon>
        <taxon>Spermatophyta</taxon>
        <taxon>Magnoliopsida</taxon>
        <taxon>eudicotyledons</taxon>
        <taxon>Gunneridae</taxon>
        <taxon>Pentapetalae</taxon>
        <taxon>rosids</taxon>
        <taxon>fabids</taxon>
        <taxon>Malpighiales</taxon>
        <taxon>Salicaceae</taxon>
        <taxon>Saliceae</taxon>
        <taxon>Salix</taxon>
    </lineage>
</organism>
<dbReference type="InterPro" id="IPR030184">
    <property type="entry name" value="WAT1-related"/>
</dbReference>
<feature type="transmembrane region" description="Helical" evidence="6">
    <location>
        <begin position="216"/>
        <end position="235"/>
    </location>
</feature>
<evidence type="ECO:0000256" key="2">
    <source>
        <dbReference type="ARBA" id="ARBA00007635"/>
    </source>
</evidence>
<feature type="domain" description="EamA" evidence="8">
    <location>
        <begin position="186"/>
        <end position="322"/>
    </location>
</feature>
<accession>A0A9Q0VK64</accession>
<protein>
    <recommendedName>
        <fullName evidence="6">WAT1-related protein</fullName>
    </recommendedName>
</protein>
<evidence type="ECO:0000256" key="5">
    <source>
        <dbReference type="ARBA" id="ARBA00023136"/>
    </source>
</evidence>
<sequence length="374" mass="41303">MEAGGRVKKCFVSSQAVMSMLMVQVMATGMQLLSKIILNNGTFVLALMTYRHVVAALCMAPFALYFERGIKSKMNWSVFFWLFLNSLSGILFAMGLFYYGLKYTTATYAVNFLNLVPIVTFVFSIIFRLEKLGLSTRAGKIKISGAILCVSGAMLACLYKGKTFHLIHKTLQHHVQVNSSVAHMARGTIMLIGSCLCYSLWYILQAKLLKVFPFKYHTTMITCFLASIESAVLGLCMDRSSAAWKLEWNLQLLTIIYSGSLASAATFCLISWAVVRRGPSYPPMFNPLTLIFVAVLEALILGAEITVGTLLGMVLIIIGLYSFLWGKTKEMTNTPKSSMEAATTVESTKVKPASPLTITNEDIESRSVKDSVNP</sequence>
<feature type="transmembrane region" description="Helical" evidence="6">
    <location>
        <begin position="284"/>
        <end position="301"/>
    </location>
</feature>
<reference evidence="9" key="1">
    <citation type="submission" date="2022-11" db="EMBL/GenBank/DDBJ databases">
        <authorList>
            <person name="Hyden B.L."/>
            <person name="Feng K."/>
            <person name="Yates T."/>
            <person name="Jawdy S."/>
            <person name="Smart L.B."/>
            <person name="Muchero W."/>
        </authorList>
    </citation>
    <scope>NUCLEOTIDE SEQUENCE</scope>
    <source>
        <tissue evidence="9">Shoot tip</tissue>
    </source>
</reference>
<name>A0A9Q0VK64_SALPP</name>
<dbReference type="AlphaFoldDB" id="A0A9Q0VK64"/>
<dbReference type="OrthoDB" id="670984at2759"/>
<feature type="transmembrane region" description="Helical" evidence="6">
    <location>
        <begin position="43"/>
        <end position="66"/>
    </location>
</feature>
<evidence type="ECO:0000256" key="4">
    <source>
        <dbReference type="ARBA" id="ARBA00022989"/>
    </source>
</evidence>
<dbReference type="InterPro" id="IPR000620">
    <property type="entry name" value="EamA_dom"/>
</dbReference>
<comment type="subcellular location">
    <subcellularLocation>
        <location evidence="1 6">Membrane</location>
        <topology evidence="1 6">Multi-pass membrane protein</topology>
    </subcellularLocation>
</comment>
<keyword evidence="3 6" id="KW-0812">Transmembrane</keyword>
<dbReference type="EMBL" id="JAPFFK010000008">
    <property type="protein sequence ID" value="KAJ6749033.1"/>
    <property type="molecule type" value="Genomic_DNA"/>
</dbReference>
<feature type="compositionally biased region" description="Polar residues" evidence="7">
    <location>
        <begin position="335"/>
        <end position="347"/>
    </location>
</feature>
<feature type="compositionally biased region" description="Basic and acidic residues" evidence="7">
    <location>
        <begin position="363"/>
        <end position="374"/>
    </location>
</feature>
<dbReference type="Pfam" id="PF00892">
    <property type="entry name" value="EamA"/>
    <property type="match status" value="2"/>
</dbReference>
<dbReference type="SUPFAM" id="SSF103481">
    <property type="entry name" value="Multidrug resistance efflux transporter EmrE"/>
    <property type="match status" value="2"/>
</dbReference>
<feature type="transmembrane region" description="Helical" evidence="6">
    <location>
        <begin position="78"/>
        <end position="100"/>
    </location>
</feature>
<comment type="similarity">
    <text evidence="2 6">Belongs to the drug/metabolite transporter (DMT) superfamily. Plant drug/metabolite exporter (P-DME) (TC 2.A.7.4) family.</text>
</comment>
<feature type="transmembrane region" description="Helical" evidence="6">
    <location>
        <begin position="141"/>
        <end position="161"/>
    </location>
</feature>
<dbReference type="GO" id="GO:0016020">
    <property type="term" value="C:membrane"/>
    <property type="evidence" value="ECO:0007669"/>
    <property type="project" value="UniProtKB-SubCell"/>
</dbReference>
<comment type="caution">
    <text evidence="9">The sequence shown here is derived from an EMBL/GenBank/DDBJ whole genome shotgun (WGS) entry which is preliminary data.</text>
</comment>